<evidence type="ECO:0000256" key="2">
    <source>
        <dbReference type="SAM" id="MobiDB-lite"/>
    </source>
</evidence>
<dbReference type="Proteomes" id="UP000193240">
    <property type="component" value="Unassembled WGS sequence"/>
</dbReference>
<dbReference type="GO" id="GO:0003677">
    <property type="term" value="F:DNA binding"/>
    <property type="evidence" value="ECO:0007669"/>
    <property type="project" value="InterPro"/>
</dbReference>
<feature type="compositionally biased region" description="Basic and acidic residues" evidence="2">
    <location>
        <begin position="9"/>
        <end position="24"/>
    </location>
</feature>
<keyword evidence="5" id="KW-1185">Reference proteome</keyword>
<dbReference type="OMA" id="MDEVSIF"/>
<dbReference type="InterPro" id="IPR007219">
    <property type="entry name" value="XnlR_reg_dom"/>
</dbReference>
<dbReference type="CDD" id="cd12148">
    <property type="entry name" value="fungal_TF_MHR"/>
    <property type="match status" value="1"/>
</dbReference>
<organism evidence="4 5">
    <name type="scientific">Epicoccum nigrum</name>
    <name type="common">Soil fungus</name>
    <name type="synonym">Epicoccum purpurascens</name>
    <dbReference type="NCBI Taxonomy" id="105696"/>
    <lineage>
        <taxon>Eukaryota</taxon>
        <taxon>Fungi</taxon>
        <taxon>Dikarya</taxon>
        <taxon>Ascomycota</taxon>
        <taxon>Pezizomycotina</taxon>
        <taxon>Dothideomycetes</taxon>
        <taxon>Pleosporomycetidae</taxon>
        <taxon>Pleosporales</taxon>
        <taxon>Pleosporineae</taxon>
        <taxon>Didymellaceae</taxon>
        <taxon>Epicoccum</taxon>
    </lineage>
</organism>
<dbReference type="AlphaFoldDB" id="A0A1Y2M6I9"/>
<feature type="domain" description="Xylanolytic transcriptional activator regulatory" evidence="3">
    <location>
        <begin position="214"/>
        <end position="291"/>
    </location>
</feature>
<dbReference type="PANTHER" id="PTHR47425">
    <property type="entry name" value="FARB-RELATED"/>
    <property type="match status" value="1"/>
</dbReference>
<protein>
    <recommendedName>
        <fullName evidence="3">Xylanolytic transcriptional activator regulatory domain-containing protein</fullName>
    </recommendedName>
</protein>
<proteinExistence type="predicted"/>
<dbReference type="InterPro" id="IPR052761">
    <property type="entry name" value="Fungal_Detox/Toxin_TFs"/>
</dbReference>
<dbReference type="SMART" id="SM00906">
    <property type="entry name" value="Fungal_trans"/>
    <property type="match status" value="1"/>
</dbReference>
<dbReference type="GO" id="GO:0008270">
    <property type="term" value="F:zinc ion binding"/>
    <property type="evidence" value="ECO:0007669"/>
    <property type="project" value="InterPro"/>
</dbReference>
<evidence type="ECO:0000313" key="4">
    <source>
        <dbReference type="EMBL" id="OSS51735.1"/>
    </source>
</evidence>
<dbReference type="PANTHER" id="PTHR47425:SF3">
    <property type="entry name" value="ZN(II)2CYS6 TRANSCRIPTION FACTOR (EUROFUNG)"/>
    <property type="match status" value="1"/>
</dbReference>
<sequence>MAYSSSRAPSHDVHEHSDPERQRDLEEEQSGAELSYAARGQGGSNSGTPFYTGEEPGVTSLIDAREPLPRHIMLKPNPPSALSLDDREFLRRKGALTPLHINSHQQLLLAYFQHVHPLLPILHMNKLEEFEFPNAIPLNGMLLYWSMAVVAVNFIPSHIWKAEGFTSRKHMKDTLYNRAKCMYDNSGETDKEVMLQSALLLSFWHSEKDSHSQPWYWSGIAINWCQIIGLHRDPDAARVNPLVSPQRRKLWRRLWASCLFRDRWLSLTLGRPLRIRLSDCDMPLPTIEDVLSDLDMMTDLPRDHYIFSYLEVEIQNWVSLIQLSIILGDIMTLCYQQLGTKPTLAQFDALEDKLSGLKIPSLSDCNQSSLATFSNYHLQLHLQATLITFYRPFVSAAPQGLPSASEKSWKARMRSHMETAATQVNTILDSIAREGLVGFASPMTPPLLVPAMHVHLLGCKSDDRLTRRLAFNKLEMCMTIMRELQKTHTSASIFCGVFGEAVRQLVPGHLDETVWGTAQVRGSFTTSPASGVGTVDFNDPGVQPVVTDDILESLLNETSTYNFWESMNLPEQSVMEYGRY</sequence>
<dbReference type="EMBL" id="KZ107840">
    <property type="protein sequence ID" value="OSS51735.1"/>
    <property type="molecule type" value="Genomic_DNA"/>
</dbReference>
<accession>A0A1Y2M6I9</accession>
<dbReference type="Pfam" id="PF04082">
    <property type="entry name" value="Fungal_trans"/>
    <property type="match status" value="1"/>
</dbReference>
<dbReference type="GO" id="GO:0006351">
    <property type="term" value="P:DNA-templated transcription"/>
    <property type="evidence" value="ECO:0007669"/>
    <property type="project" value="InterPro"/>
</dbReference>
<gene>
    <name evidence="4" type="ORF">B5807_03175</name>
</gene>
<feature type="region of interest" description="Disordered" evidence="2">
    <location>
        <begin position="1"/>
        <end position="56"/>
    </location>
</feature>
<reference evidence="4 5" key="1">
    <citation type="journal article" date="2017" name="Genome Announc.">
        <title>Genome sequence of the saprophytic ascomycete Epicoccum nigrum ICMP 19927 strain isolated from New Zealand.</title>
        <authorList>
            <person name="Fokin M."/>
            <person name="Fleetwood D."/>
            <person name="Weir B.S."/>
            <person name="Villas-Boas S.G."/>
        </authorList>
    </citation>
    <scope>NUCLEOTIDE SEQUENCE [LARGE SCALE GENOMIC DNA]</scope>
    <source>
        <strain evidence="4 5">ICMP 19927</strain>
    </source>
</reference>
<evidence type="ECO:0000259" key="3">
    <source>
        <dbReference type="SMART" id="SM00906"/>
    </source>
</evidence>
<dbReference type="InParanoid" id="A0A1Y2M6I9"/>
<evidence type="ECO:0000313" key="5">
    <source>
        <dbReference type="Proteomes" id="UP000193240"/>
    </source>
</evidence>
<name>A0A1Y2M6I9_EPING</name>
<evidence type="ECO:0000256" key="1">
    <source>
        <dbReference type="ARBA" id="ARBA00023242"/>
    </source>
</evidence>
<keyword evidence="1" id="KW-0539">Nucleus</keyword>
<dbReference type="STRING" id="105696.A0A1Y2M6I9"/>